<evidence type="ECO:0000313" key="2">
    <source>
        <dbReference type="Proteomes" id="UP000012338"/>
    </source>
</evidence>
<name>N4XWU2_COCH4</name>
<proteinExistence type="predicted"/>
<dbReference type="EMBL" id="KB733445">
    <property type="protein sequence ID" value="ENI09642.1"/>
    <property type="molecule type" value="Genomic_DNA"/>
</dbReference>
<keyword evidence="2" id="KW-1185">Reference proteome</keyword>
<dbReference type="HOGENOM" id="CLU_1240014_0_0_1"/>
<dbReference type="AlphaFoldDB" id="N4XWU2"/>
<sequence>MSGITKFVGCGGVEGQQRVNCYYVDDATVGAALLATGVRVVDDERKAAEGQVGVGAGAGSKQDVSLTKRGLSRWTGTEREREQRVRAREVRQRSAEAANRRVQTWASSASTRHDVGRYVASGRGGGHAMSCRSICSLLSNRLAGTLAGQSSLCAASLHEGVSWMAPLSGDADGVEWAFWRYLACTTAGPSLIYPKPRAAQFARQRRSQRRYTCVLLGNPVQHN</sequence>
<protein>
    <submittedName>
        <fullName evidence="1">Uncharacterized protein</fullName>
    </submittedName>
</protein>
<reference evidence="2" key="2">
    <citation type="journal article" date="2013" name="PLoS Genet.">
        <title>Comparative genome structure, secondary metabolite, and effector coding capacity across Cochliobolus pathogens.</title>
        <authorList>
            <person name="Condon B.J."/>
            <person name="Leng Y."/>
            <person name="Wu D."/>
            <person name="Bushley K.E."/>
            <person name="Ohm R.A."/>
            <person name="Otillar R."/>
            <person name="Martin J."/>
            <person name="Schackwitz W."/>
            <person name="Grimwood J."/>
            <person name="MohdZainudin N."/>
            <person name="Xue C."/>
            <person name="Wang R."/>
            <person name="Manning V.A."/>
            <person name="Dhillon B."/>
            <person name="Tu Z.J."/>
            <person name="Steffenson B.J."/>
            <person name="Salamov A."/>
            <person name="Sun H."/>
            <person name="Lowry S."/>
            <person name="LaButti K."/>
            <person name="Han J."/>
            <person name="Copeland A."/>
            <person name="Lindquist E."/>
            <person name="Barry K."/>
            <person name="Schmutz J."/>
            <person name="Baker S.E."/>
            <person name="Ciuffetti L.M."/>
            <person name="Grigoriev I.V."/>
            <person name="Zhong S."/>
            <person name="Turgeon B.G."/>
        </authorList>
    </citation>
    <scope>NUCLEOTIDE SEQUENCE [LARGE SCALE GENOMIC DNA]</scope>
    <source>
        <strain evidence="2">C4 / ATCC 48331 / race T</strain>
    </source>
</reference>
<accession>N4XWU2</accession>
<reference evidence="1 2" key="1">
    <citation type="journal article" date="2012" name="PLoS Pathog.">
        <title>Diverse lifestyles and strategies of plant pathogenesis encoded in the genomes of eighteen Dothideomycetes fungi.</title>
        <authorList>
            <person name="Ohm R.A."/>
            <person name="Feau N."/>
            <person name="Henrissat B."/>
            <person name="Schoch C.L."/>
            <person name="Horwitz B.A."/>
            <person name="Barry K.W."/>
            <person name="Condon B.J."/>
            <person name="Copeland A.C."/>
            <person name="Dhillon B."/>
            <person name="Glaser F."/>
            <person name="Hesse C.N."/>
            <person name="Kosti I."/>
            <person name="LaButti K."/>
            <person name="Lindquist E.A."/>
            <person name="Lucas S."/>
            <person name="Salamov A.A."/>
            <person name="Bradshaw R.E."/>
            <person name="Ciuffetti L."/>
            <person name="Hamelin R.C."/>
            <person name="Kema G.H.J."/>
            <person name="Lawrence C."/>
            <person name="Scott J.A."/>
            <person name="Spatafora J.W."/>
            <person name="Turgeon B.G."/>
            <person name="de Wit P.J.G.M."/>
            <person name="Zhong S."/>
            <person name="Goodwin S.B."/>
            <person name="Grigoriev I.V."/>
        </authorList>
    </citation>
    <scope>NUCLEOTIDE SEQUENCE [LARGE SCALE GENOMIC DNA]</scope>
    <source>
        <strain evidence="2">C4 / ATCC 48331 / race T</strain>
    </source>
</reference>
<organism evidence="1 2">
    <name type="scientific">Cochliobolus heterostrophus (strain C4 / ATCC 48331 / race T)</name>
    <name type="common">Southern corn leaf blight fungus</name>
    <name type="synonym">Bipolaris maydis</name>
    <dbReference type="NCBI Taxonomy" id="665024"/>
    <lineage>
        <taxon>Eukaryota</taxon>
        <taxon>Fungi</taxon>
        <taxon>Dikarya</taxon>
        <taxon>Ascomycota</taxon>
        <taxon>Pezizomycotina</taxon>
        <taxon>Dothideomycetes</taxon>
        <taxon>Pleosporomycetidae</taxon>
        <taxon>Pleosporales</taxon>
        <taxon>Pleosporineae</taxon>
        <taxon>Pleosporaceae</taxon>
        <taxon>Bipolaris</taxon>
    </lineage>
</organism>
<gene>
    <name evidence="1" type="ORF">COCC4DRAFT_125078</name>
</gene>
<dbReference type="OrthoDB" id="10604866at2759"/>
<dbReference type="Proteomes" id="UP000012338">
    <property type="component" value="Unassembled WGS sequence"/>
</dbReference>
<evidence type="ECO:0000313" key="1">
    <source>
        <dbReference type="EMBL" id="ENI09642.1"/>
    </source>
</evidence>